<comment type="caution">
    <text evidence="2">The sequence shown here is derived from an EMBL/GenBank/DDBJ whole genome shotgun (WGS) entry which is preliminary data.</text>
</comment>
<reference evidence="2 3" key="1">
    <citation type="submission" date="2016-05" db="EMBL/GenBank/DDBJ databases">
        <title>Paenibacillus oryzae. sp. nov., isolated from the rice root.</title>
        <authorList>
            <person name="Zhang J."/>
            <person name="Zhang X."/>
        </authorList>
    </citation>
    <scope>NUCLEOTIDE SEQUENCE [LARGE SCALE GENOMIC DNA]</scope>
    <source>
        <strain evidence="2 3">1DrF-4</strain>
    </source>
</reference>
<dbReference type="AlphaFoldDB" id="A0A1A5YVG1"/>
<feature type="compositionally biased region" description="Low complexity" evidence="1">
    <location>
        <begin position="463"/>
        <end position="491"/>
    </location>
</feature>
<sequence length="723" mass="72848">MNISQMMRGLLGEAVAGETRTMELRTGQIVRGVVMQVMENNEALVNINGVQVRARLEMPMQAGQSALLQVQPESNGSLIVLKGAETGSPVLMEDTLKEFTKQLGLPDQRWAMELVKDLRKDGFPFNRATSDAFHQAAAAMPHGANQEQWMNAAAAAFKRGLPMTTATIAAVGQTMHGASVHALLDGLQKQLAALLQGTGGEAVSPETRLGAECLLRLLQVGEGLLQNGTSGGKDAGGTATANASPGSSAGVAGPQGQAAATAQTVAGTAAGQQPGGLPGNTAGSQTGGQAAIQTMPGSPAAASAPVAGQPATGNAPAASAAGSMAASSATTAPAGEGQTQAQATANQAGTTGQNHSAATASTNWLGQMMKWLGVDHELQLARAASGGDNGAASGAAKGEASGQPSAQAGSSAQQTAPQAAQNNPTQPTQGAGSQSAAQTQAPAASGAPQHGNAGVNMQDSRAGDPAASAQARAAGQGEAPHQAANSAAAARTAGTAGAQASVPALQADLASNSSAPAPAVNGGATAAPAAAPIQDSLKSALMSLVSGNDVPPAVKETIQSLIHQITGQQLLLSPERNSSLFTHVTMFIPLKDQDGGGTASVHIQTRRGRKGELDANNCRLLFNLSMKVLGDTLVDVQITDKIVSLNLWNDHPAISGLLETSRGEMSERLLGAGYQLLSLRSSPFPAQVEAASTMPEPAASKRQAPPDISQFSSTRYKGVDFRV</sequence>
<feature type="compositionally biased region" description="Low complexity" evidence="1">
    <location>
        <begin position="243"/>
        <end position="272"/>
    </location>
</feature>
<feature type="region of interest" description="Disordered" evidence="1">
    <location>
        <begin position="229"/>
        <end position="357"/>
    </location>
</feature>
<accession>A0A1A5YVG1</accession>
<proteinExistence type="predicted"/>
<name>A0A1A5YVG1_9BACL</name>
<dbReference type="OrthoDB" id="2351076at2"/>
<protein>
    <recommendedName>
        <fullName evidence="4">Flagellar hook-length control protein-like C-terminal domain-containing protein</fullName>
    </recommendedName>
</protein>
<feature type="region of interest" description="Disordered" evidence="1">
    <location>
        <begin position="385"/>
        <end position="491"/>
    </location>
</feature>
<feature type="compositionally biased region" description="Low complexity" evidence="1">
    <location>
        <begin position="296"/>
        <end position="353"/>
    </location>
</feature>
<feature type="compositionally biased region" description="Polar residues" evidence="1">
    <location>
        <begin position="281"/>
        <end position="292"/>
    </location>
</feature>
<evidence type="ECO:0000256" key="1">
    <source>
        <dbReference type="SAM" id="MobiDB-lite"/>
    </source>
</evidence>
<organism evidence="2 3">
    <name type="scientific">Paenibacillus oryzae</name>
    <dbReference type="NCBI Taxonomy" id="1844972"/>
    <lineage>
        <taxon>Bacteria</taxon>
        <taxon>Bacillati</taxon>
        <taxon>Bacillota</taxon>
        <taxon>Bacilli</taxon>
        <taxon>Bacillales</taxon>
        <taxon>Paenibacillaceae</taxon>
        <taxon>Paenibacillus</taxon>
    </lineage>
</organism>
<dbReference type="Proteomes" id="UP000092024">
    <property type="component" value="Unassembled WGS sequence"/>
</dbReference>
<evidence type="ECO:0008006" key="4">
    <source>
        <dbReference type="Google" id="ProtNLM"/>
    </source>
</evidence>
<dbReference type="EMBL" id="LYPA01000015">
    <property type="protein sequence ID" value="OBR69617.1"/>
    <property type="molecule type" value="Genomic_DNA"/>
</dbReference>
<evidence type="ECO:0000313" key="3">
    <source>
        <dbReference type="Proteomes" id="UP000092024"/>
    </source>
</evidence>
<keyword evidence="3" id="KW-1185">Reference proteome</keyword>
<dbReference type="STRING" id="1844972.A7K91_02565"/>
<feature type="region of interest" description="Disordered" evidence="1">
    <location>
        <begin position="688"/>
        <end position="710"/>
    </location>
</feature>
<evidence type="ECO:0000313" key="2">
    <source>
        <dbReference type="EMBL" id="OBR69617.1"/>
    </source>
</evidence>
<gene>
    <name evidence="2" type="ORF">A7K91_02565</name>
</gene>
<feature type="compositionally biased region" description="Low complexity" evidence="1">
    <location>
        <begin position="385"/>
        <end position="449"/>
    </location>
</feature>
<dbReference type="RefSeq" id="WP_068678442.1">
    <property type="nucleotide sequence ID" value="NZ_LYPA01000015.1"/>
</dbReference>